<dbReference type="Gene3D" id="1.10.287.810">
    <property type="entry name" value="Mitochondrial import inner membrane translocase subunit tim13 like domains"/>
    <property type="match status" value="1"/>
</dbReference>
<dbReference type="Pfam" id="PF02953">
    <property type="entry name" value="zf-Tim10_DDP"/>
    <property type="match status" value="1"/>
</dbReference>
<accession>A0A830HRJ4</accession>
<comment type="domain">
    <text evidence="1">The twin CX3C motif contains 4 conserved Cys residues that form 2 disulfide bonds in the mitochondrial intermembrane space.</text>
</comment>
<keyword evidence="1" id="KW-0999">Mitochondrion inner membrane</keyword>
<dbReference type="Proteomes" id="UP000660262">
    <property type="component" value="Unassembled WGS sequence"/>
</dbReference>
<sequence>MSARGGGAGPGQAGQQPMDPQLAQFIEQERHKAVFNELVSKLTDICWDKCVGTPSTRLSGSEQSCLSNCAARFLDSSQVVMAKFTKG</sequence>
<comment type="caution">
    <text evidence="4">The sequence shown here is derived from an EMBL/GenBank/DDBJ whole genome shotgun (WGS) entry which is preliminary data.</text>
</comment>
<protein>
    <recommendedName>
        <fullName evidence="1">Mitochondrial import inner membrane translocase subunit</fullName>
    </recommendedName>
</protein>
<evidence type="ECO:0000313" key="5">
    <source>
        <dbReference type="Proteomes" id="UP000660262"/>
    </source>
</evidence>
<evidence type="ECO:0000259" key="3">
    <source>
        <dbReference type="Pfam" id="PF02953"/>
    </source>
</evidence>
<comment type="function">
    <text evidence="1">Mitochondrial intermembrane chaperone that participates in the import and insertion of some multi-pass transmembrane proteins into the mitochondrial inner membrane. Also required for the transfer of beta-barrel precursors from the TOM complex to the sorting and assembly machinery (SAM complex) of the outer membrane. Acts as a chaperone-like protein that protects the hydrophobic precursors from aggregation and guide them through the mitochondrial intermembrane space.</text>
</comment>
<gene>
    <name evidence="4" type="ORF">PPROV_000832300</name>
</gene>
<dbReference type="InterPro" id="IPR035427">
    <property type="entry name" value="Tim10-like_dom_sf"/>
</dbReference>
<comment type="similarity">
    <text evidence="1">Belongs to the small Tim family.</text>
</comment>
<dbReference type="InterPro" id="IPR004217">
    <property type="entry name" value="Tim10-like"/>
</dbReference>
<keyword evidence="1" id="KW-0653">Protein transport</keyword>
<keyword evidence="1" id="KW-0496">Mitochondrion</keyword>
<feature type="domain" description="Tim10-like" evidence="3">
    <location>
        <begin position="24"/>
        <end position="85"/>
    </location>
</feature>
<keyword evidence="1" id="KW-0813">Transport</keyword>
<evidence type="ECO:0000256" key="2">
    <source>
        <dbReference type="SAM" id="MobiDB-lite"/>
    </source>
</evidence>
<dbReference type="GO" id="GO:0015031">
    <property type="term" value="P:protein transport"/>
    <property type="evidence" value="ECO:0007669"/>
    <property type="project" value="UniProtKB-KW"/>
</dbReference>
<evidence type="ECO:0000313" key="4">
    <source>
        <dbReference type="EMBL" id="GHP09588.1"/>
    </source>
</evidence>
<dbReference type="SUPFAM" id="SSF144122">
    <property type="entry name" value="Tim10-like"/>
    <property type="match status" value="1"/>
</dbReference>
<dbReference type="OrthoDB" id="344165at2759"/>
<reference evidence="4" key="1">
    <citation type="submission" date="2020-10" db="EMBL/GenBank/DDBJ databases">
        <title>Unveiling of a novel bifunctional photoreceptor, Dualchrome1, isolated from a cosmopolitan green alga.</title>
        <authorList>
            <person name="Suzuki S."/>
            <person name="Kawachi M."/>
        </authorList>
    </citation>
    <scope>NUCLEOTIDE SEQUENCE</scope>
    <source>
        <strain evidence="4">NIES 2893</strain>
    </source>
</reference>
<comment type="subunit">
    <text evidence="1">Heterohexamer.</text>
</comment>
<keyword evidence="1" id="KW-0472">Membrane</keyword>
<proteinExistence type="inferred from homology"/>
<feature type="region of interest" description="Disordered" evidence="2">
    <location>
        <begin position="1"/>
        <end position="22"/>
    </location>
</feature>
<comment type="subcellular location">
    <subcellularLocation>
        <location evidence="1">Mitochondrion inner membrane</location>
        <topology evidence="1">Peripheral membrane protein</topology>
        <orientation evidence="1">Intermembrane side</orientation>
    </subcellularLocation>
</comment>
<organism evidence="4 5">
    <name type="scientific">Pycnococcus provasolii</name>
    <dbReference type="NCBI Taxonomy" id="41880"/>
    <lineage>
        <taxon>Eukaryota</taxon>
        <taxon>Viridiplantae</taxon>
        <taxon>Chlorophyta</taxon>
        <taxon>Pseudoscourfieldiophyceae</taxon>
        <taxon>Pseudoscourfieldiales</taxon>
        <taxon>Pycnococcaceae</taxon>
        <taxon>Pycnococcus</taxon>
    </lineage>
</organism>
<keyword evidence="5" id="KW-1185">Reference proteome</keyword>
<feature type="compositionally biased region" description="Gly residues" evidence="2">
    <location>
        <begin position="1"/>
        <end position="12"/>
    </location>
</feature>
<keyword evidence="1" id="KW-0143">Chaperone</keyword>
<dbReference type="EMBL" id="BNJQ01000025">
    <property type="protein sequence ID" value="GHP09588.1"/>
    <property type="molecule type" value="Genomic_DNA"/>
</dbReference>
<name>A0A830HRJ4_9CHLO</name>
<evidence type="ECO:0000256" key="1">
    <source>
        <dbReference type="RuleBase" id="RU367043"/>
    </source>
</evidence>
<dbReference type="AlphaFoldDB" id="A0A830HRJ4"/>
<dbReference type="GO" id="GO:0005743">
    <property type="term" value="C:mitochondrial inner membrane"/>
    <property type="evidence" value="ECO:0007669"/>
    <property type="project" value="UniProtKB-SubCell"/>
</dbReference>
<keyword evidence="1" id="KW-0811">Translocation</keyword>
<keyword evidence="1" id="KW-1015">Disulfide bond</keyword>